<name>A0A150M822_GEOSE</name>
<evidence type="ECO:0000313" key="7">
    <source>
        <dbReference type="Proteomes" id="UP000773850"/>
    </source>
</evidence>
<accession>A0A150M822</accession>
<dbReference type="EMBL" id="LQYV01000144">
    <property type="protein sequence ID" value="KYD20764.1"/>
    <property type="molecule type" value="Genomic_DNA"/>
</dbReference>
<dbReference type="PATRIC" id="fig|1422.17.peg.3142"/>
<evidence type="ECO:0000313" key="5">
    <source>
        <dbReference type="Proteomes" id="UP000075424"/>
    </source>
</evidence>
<feature type="compositionally biased region" description="Basic residues" evidence="1">
    <location>
        <begin position="1"/>
        <end position="10"/>
    </location>
</feature>
<dbReference type="AlphaFoldDB" id="A0A150M822"/>
<dbReference type="EMBL" id="LUCS01000009">
    <property type="protein sequence ID" value="KAF6511901.1"/>
    <property type="molecule type" value="Genomic_DNA"/>
</dbReference>
<evidence type="ECO:0000313" key="3">
    <source>
        <dbReference type="EMBL" id="KYD20764.1"/>
    </source>
</evidence>
<keyword evidence="7" id="KW-1185">Reference proteome</keyword>
<dbReference type="EMBL" id="LQYY01000064">
    <property type="protein sequence ID" value="KYD34043.1"/>
    <property type="molecule type" value="Genomic_DNA"/>
</dbReference>
<comment type="caution">
    <text evidence="3">The sequence shown here is derived from an EMBL/GenBank/DDBJ whole genome shotgun (WGS) entry which is preliminary data.</text>
</comment>
<proteinExistence type="predicted"/>
<evidence type="ECO:0000313" key="2">
    <source>
        <dbReference type="EMBL" id="KAF6511901.1"/>
    </source>
</evidence>
<dbReference type="RefSeq" id="WP_162839644.1">
    <property type="nucleotide sequence ID" value="NZ_JAKLOQ020000095.1"/>
</dbReference>
<organism evidence="3 5">
    <name type="scientific">Geobacillus stearothermophilus</name>
    <name type="common">Bacillus stearothermophilus</name>
    <dbReference type="NCBI Taxonomy" id="1422"/>
    <lineage>
        <taxon>Bacteria</taxon>
        <taxon>Bacillati</taxon>
        <taxon>Bacillota</taxon>
        <taxon>Bacilli</taxon>
        <taxon>Bacillales</taxon>
        <taxon>Anoxybacillaceae</taxon>
        <taxon>Geobacillus</taxon>
    </lineage>
</organism>
<evidence type="ECO:0000313" key="6">
    <source>
        <dbReference type="Proteomes" id="UP000075517"/>
    </source>
</evidence>
<feature type="region of interest" description="Disordered" evidence="1">
    <location>
        <begin position="1"/>
        <end position="20"/>
    </location>
</feature>
<evidence type="ECO:0000256" key="1">
    <source>
        <dbReference type="SAM" id="MobiDB-lite"/>
    </source>
</evidence>
<dbReference type="Proteomes" id="UP000773850">
    <property type="component" value="Unassembled WGS sequence"/>
</dbReference>
<reference evidence="5 6" key="1">
    <citation type="submission" date="2016-01" db="EMBL/GenBank/DDBJ databases">
        <title>Draft Genome Sequences of Seven Thermophilic Sporeformers Isolated from Foods.</title>
        <authorList>
            <person name="Berendsen E.M."/>
            <person name="Wells-Bennik M.H."/>
            <person name="Krawcyk A.O."/>
            <person name="De Jong A."/>
            <person name="Holsappel S."/>
            <person name="Eijlander R.T."/>
            <person name="Kuipers O.P."/>
        </authorList>
    </citation>
    <scope>NUCLEOTIDE SEQUENCE [LARGE SCALE GENOMIC DNA]</scope>
    <source>
        <strain evidence="3 5">B4109</strain>
        <strain evidence="4 6">B4114</strain>
    </source>
</reference>
<dbReference type="Proteomes" id="UP000075424">
    <property type="component" value="Unassembled WGS sequence"/>
</dbReference>
<gene>
    <name evidence="3" type="ORF">B4109_0776</name>
    <name evidence="4" type="ORF">B4114_0778</name>
    <name evidence="2" type="ORF">GS8_200</name>
</gene>
<sequence>MGKEHKKRPARTNEETAFEWGDFAAHEPLWIMEEQKRAKENEKERKKQG</sequence>
<dbReference type="Proteomes" id="UP000075517">
    <property type="component" value="Unassembled WGS sequence"/>
</dbReference>
<protein>
    <submittedName>
        <fullName evidence="3">Uncharacterized protein</fullName>
    </submittedName>
</protein>
<reference evidence="2 7" key="2">
    <citation type="submission" date="2016-03" db="EMBL/GenBank/DDBJ databases">
        <title>Spore heat resistance.</title>
        <authorList>
            <person name="Boekhorst J."/>
            <person name="Berendsen E.M."/>
            <person name="Wells-Bennik M.H."/>
            <person name="Kuipers O.P."/>
        </authorList>
    </citation>
    <scope>NUCLEOTIDE SEQUENCE [LARGE SCALE GENOMIC DNA]</scope>
    <source>
        <strain evidence="2 7">GS8</strain>
    </source>
</reference>
<evidence type="ECO:0000313" key="4">
    <source>
        <dbReference type="EMBL" id="KYD34043.1"/>
    </source>
</evidence>